<dbReference type="Gene3D" id="4.10.240.10">
    <property type="entry name" value="Zn(2)-C6 fungal-type DNA-binding domain"/>
    <property type="match status" value="1"/>
</dbReference>
<dbReference type="EMBL" id="CVQI01033939">
    <property type="protein sequence ID" value="CRK44217.1"/>
    <property type="molecule type" value="Genomic_DNA"/>
</dbReference>
<feature type="domain" description="Asl1-like glycosyl hydrolase catalytic" evidence="6">
    <location>
        <begin position="47"/>
        <end position="134"/>
    </location>
</feature>
<sequence length="803" mass="89158">MRPYPCSAGYAYTILVYTIIALLASTPATLSSPIETPPTVAGQHRRGLAYNAAELVRYFFTGGNTCASCGWAYNWDSRDNGLVEDGLEFVPMLWGPTEDHTRRWRANAEDMITKGSAHILSFNECDIASQCNTSIYGTDEYCDGRRPQCGTCIAKGRFCRYESQGGRVRKAALKSRLQAFEKLFYALQVKPGEEADRLLQQIRCADDFRSLPDLKDDTSPLGVSGSTCISHGASSLSSSATGSEEQSLGSVTPARKSALARLYQESHVGDDTLGKAHVTTHSPALRELAADASAFLISLVIPSASITQAAVDSFFSSSGKLFHVFSREQVLGYYKDVFGSDGCPIPSQKTAVCCLAAVAAVGVQYNAGDFDVGIDGVFYDVARHFFGNFIEEQPLDAIKVCALLAMYNIMNKTTASLAYIEVGLSMSKRHNLNDKCYSYAGLSPEEWLVDVEADHSSDVSHIVQTEMTKISLLNADILRMHLSSKELTSQAMDSIHKDLQDWHNQLPSQMRLANLCREDLPVEVRRSMLGTHLLYLGTTMLLYRRIASQFVWTFGIDPEYDILWKPFENTFLNHTDQGVTAARHSARILGLLREEKAIFKRCWLIIFQAYTSCVVLLHSVAQRQVHLFPRSSWEDDLAQARICLDILSFCSTMDSVALKFQVCLVPIHDKLESYICHTTSISTPPNLSSLAYILRIPTTADPDRVGLSLKLLILLCQPFGNANSKCGSNDNLSALWQSFPAQNEQLDWKLESCLPFRWDPQDLGISEAVLLERDHRFLGSNEPSGWAGVRSEDGWEELEWAMS</sequence>
<dbReference type="InterPro" id="IPR036864">
    <property type="entry name" value="Zn2-C6_fun-type_DNA-bd_sf"/>
</dbReference>
<dbReference type="GO" id="GO:0005634">
    <property type="term" value="C:nucleus"/>
    <property type="evidence" value="ECO:0007669"/>
    <property type="project" value="UniProtKB-SubCell"/>
</dbReference>
<dbReference type="InterPro" id="IPR001138">
    <property type="entry name" value="Zn2Cys6_DnaBD"/>
</dbReference>
<dbReference type="InterPro" id="IPR050987">
    <property type="entry name" value="AtrR-like"/>
</dbReference>
<organism evidence="7 8">
    <name type="scientific">Verticillium longisporum</name>
    <name type="common">Verticillium dahliae var. longisporum</name>
    <dbReference type="NCBI Taxonomy" id="100787"/>
    <lineage>
        <taxon>Eukaryota</taxon>
        <taxon>Fungi</taxon>
        <taxon>Dikarya</taxon>
        <taxon>Ascomycota</taxon>
        <taxon>Pezizomycotina</taxon>
        <taxon>Sordariomycetes</taxon>
        <taxon>Hypocreomycetidae</taxon>
        <taxon>Glomerellales</taxon>
        <taxon>Plectosphaerellaceae</taxon>
        <taxon>Verticillium</taxon>
    </lineage>
</organism>
<reference evidence="8" key="1">
    <citation type="submission" date="2015-05" db="EMBL/GenBank/DDBJ databases">
        <authorList>
            <person name="Fogelqvist Johan"/>
        </authorList>
    </citation>
    <scope>NUCLEOTIDE SEQUENCE [LARGE SCALE GENOMIC DNA]</scope>
</reference>
<dbReference type="GO" id="GO:0000981">
    <property type="term" value="F:DNA-binding transcription factor activity, RNA polymerase II-specific"/>
    <property type="evidence" value="ECO:0007669"/>
    <property type="project" value="InterPro"/>
</dbReference>
<evidence type="ECO:0000256" key="2">
    <source>
        <dbReference type="ARBA" id="ARBA00022723"/>
    </source>
</evidence>
<comment type="subcellular location">
    <subcellularLocation>
        <location evidence="1">Nucleus</location>
    </subcellularLocation>
</comment>
<keyword evidence="4" id="KW-0539">Nucleus</keyword>
<name>A0A0G4NCM5_VERLO</name>
<dbReference type="GO" id="GO:0008270">
    <property type="term" value="F:zinc ion binding"/>
    <property type="evidence" value="ECO:0007669"/>
    <property type="project" value="InterPro"/>
</dbReference>
<evidence type="ECO:0000313" key="7">
    <source>
        <dbReference type="EMBL" id="CRK44217.1"/>
    </source>
</evidence>
<feature type="transmembrane region" description="Helical" evidence="5">
    <location>
        <begin position="12"/>
        <end position="30"/>
    </location>
</feature>
<protein>
    <recommendedName>
        <fullName evidence="6">Asl1-like glycosyl hydrolase catalytic domain-containing protein</fullName>
    </recommendedName>
</protein>
<evidence type="ECO:0000256" key="3">
    <source>
        <dbReference type="ARBA" id="ARBA00023125"/>
    </source>
</evidence>
<evidence type="ECO:0000256" key="4">
    <source>
        <dbReference type="ARBA" id="ARBA00023242"/>
    </source>
</evidence>
<keyword evidence="3" id="KW-0238">DNA-binding</keyword>
<evidence type="ECO:0000256" key="1">
    <source>
        <dbReference type="ARBA" id="ARBA00004123"/>
    </source>
</evidence>
<dbReference type="CDD" id="cd12148">
    <property type="entry name" value="fungal_TF_MHR"/>
    <property type="match status" value="1"/>
</dbReference>
<evidence type="ECO:0000259" key="6">
    <source>
        <dbReference type="Pfam" id="PF11790"/>
    </source>
</evidence>
<dbReference type="PANTHER" id="PTHR46910">
    <property type="entry name" value="TRANSCRIPTION FACTOR PDR1"/>
    <property type="match status" value="1"/>
</dbReference>
<dbReference type="AlphaFoldDB" id="A0A0G4NCM5"/>
<dbReference type="CDD" id="cd00067">
    <property type="entry name" value="GAL4"/>
    <property type="match status" value="1"/>
</dbReference>
<dbReference type="Pfam" id="PF11790">
    <property type="entry name" value="Glyco_hydro_cc"/>
    <property type="match status" value="1"/>
</dbReference>
<dbReference type="InterPro" id="IPR024655">
    <property type="entry name" value="Asl1_glyco_hydro_catalytic"/>
</dbReference>
<dbReference type="Proteomes" id="UP000045706">
    <property type="component" value="Unassembled WGS sequence"/>
</dbReference>
<dbReference type="GO" id="GO:0003677">
    <property type="term" value="F:DNA binding"/>
    <property type="evidence" value="ECO:0007669"/>
    <property type="project" value="UniProtKB-KW"/>
</dbReference>
<keyword evidence="5" id="KW-0472">Membrane</keyword>
<accession>A0A0G4NCM5</accession>
<dbReference type="PANTHER" id="PTHR46910:SF3">
    <property type="entry name" value="HALOTOLERANCE PROTEIN 9-RELATED"/>
    <property type="match status" value="1"/>
</dbReference>
<keyword evidence="5" id="KW-0812">Transmembrane</keyword>
<keyword evidence="5" id="KW-1133">Transmembrane helix</keyword>
<evidence type="ECO:0000313" key="8">
    <source>
        <dbReference type="Proteomes" id="UP000045706"/>
    </source>
</evidence>
<evidence type="ECO:0000256" key="5">
    <source>
        <dbReference type="SAM" id="Phobius"/>
    </source>
</evidence>
<keyword evidence="2" id="KW-0479">Metal-binding</keyword>
<gene>
    <name evidence="7" type="ORF">BN1723_000903</name>
</gene>
<proteinExistence type="predicted"/>